<dbReference type="AlphaFoldDB" id="A0A5B0L4I8"/>
<dbReference type="Proteomes" id="UP000325333">
    <property type="component" value="Unassembled WGS sequence"/>
</dbReference>
<evidence type="ECO:0000313" key="2">
    <source>
        <dbReference type="Proteomes" id="UP000325333"/>
    </source>
</evidence>
<organism evidence="1 2">
    <name type="scientific">Azospirillum argentinense</name>
    <dbReference type="NCBI Taxonomy" id="2970906"/>
    <lineage>
        <taxon>Bacteria</taxon>
        <taxon>Pseudomonadati</taxon>
        <taxon>Pseudomonadota</taxon>
        <taxon>Alphaproteobacteria</taxon>
        <taxon>Rhodospirillales</taxon>
        <taxon>Azospirillaceae</taxon>
        <taxon>Azospirillum</taxon>
    </lineage>
</organism>
<accession>A0A5B0L4I8</accession>
<comment type="caution">
    <text evidence="1">The sequence shown here is derived from an EMBL/GenBank/DDBJ whole genome shotgun (WGS) entry which is preliminary data.</text>
</comment>
<reference evidence="1 2" key="1">
    <citation type="submission" date="2019-07" db="EMBL/GenBank/DDBJ databases">
        <title>Genome sequencing of the stress-tolerant strain Azospirillum brasilense Az19.</title>
        <authorList>
            <person name="Maroniche G.A."/>
            <person name="Garcia J.E."/>
            <person name="Pagnussat L."/>
            <person name="Amenta M."/>
            <person name="Creus C.M."/>
        </authorList>
    </citation>
    <scope>NUCLEOTIDE SEQUENCE [LARGE SCALE GENOMIC DNA]</scope>
    <source>
        <strain evidence="1 2">Az19</strain>
    </source>
</reference>
<dbReference type="EMBL" id="VEWN01000001">
    <property type="protein sequence ID" value="KAA1058710.1"/>
    <property type="molecule type" value="Genomic_DNA"/>
</dbReference>
<name>A0A5B0L4I8_9PROT</name>
<proteinExistence type="predicted"/>
<evidence type="ECO:0000313" key="1">
    <source>
        <dbReference type="EMBL" id="KAA1058710.1"/>
    </source>
</evidence>
<gene>
    <name evidence="1" type="ORF">FH063_000910</name>
</gene>
<protein>
    <submittedName>
        <fullName evidence="1">Uncharacterized protein</fullName>
    </submittedName>
</protein>
<sequence>MIPDHPTLREDRGRFAYSYFGLDGSACGAKVTGQEVAGPACPIHPASPRFPSVPPARRRASVSATFWPRRC</sequence>